<dbReference type="InterPro" id="IPR037049">
    <property type="entry name" value="DUF1214_C_sf"/>
</dbReference>
<evidence type="ECO:0000313" key="5">
    <source>
        <dbReference type="Proteomes" id="UP000199169"/>
    </source>
</evidence>
<dbReference type="Proteomes" id="UP000199169">
    <property type="component" value="Unassembled WGS sequence"/>
</dbReference>
<evidence type="ECO:0000256" key="1">
    <source>
        <dbReference type="SAM" id="SignalP"/>
    </source>
</evidence>
<evidence type="ECO:0000259" key="2">
    <source>
        <dbReference type="Pfam" id="PF06742"/>
    </source>
</evidence>
<gene>
    <name evidence="4" type="ORF">ACCAA_130024</name>
</gene>
<reference evidence="4 5" key="1">
    <citation type="submission" date="2016-06" db="EMBL/GenBank/DDBJ databases">
        <authorList>
            <person name="Kjaerup R.B."/>
            <person name="Dalgaard T.S."/>
            <person name="Juul-Madsen H.R."/>
        </authorList>
    </citation>
    <scope>NUCLEOTIDE SEQUENCE [LARGE SCALE GENOMIC DNA]</scope>
    <source>
        <strain evidence="4">3</strain>
    </source>
</reference>
<feature type="domain" description="DUF1254" evidence="3">
    <location>
        <begin position="81"/>
        <end position="209"/>
    </location>
</feature>
<evidence type="ECO:0008006" key="6">
    <source>
        <dbReference type="Google" id="ProtNLM"/>
    </source>
</evidence>
<feature type="chain" id="PRO_5008381447" description="DUF1254 domain-containing protein" evidence="1">
    <location>
        <begin position="32"/>
        <end position="485"/>
    </location>
</feature>
<dbReference type="InterPro" id="IPR010621">
    <property type="entry name" value="DUF1214"/>
</dbReference>
<dbReference type="InterPro" id="IPR010679">
    <property type="entry name" value="DUF1254"/>
</dbReference>
<name>A0A1A8XI41_9PROT</name>
<dbReference type="EMBL" id="FLQX01000035">
    <property type="protein sequence ID" value="SBT04037.1"/>
    <property type="molecule type" value="Genomic_DNA"/>
</dbReference>
<dbReference type="SUPFAM" id="SSF160935">
    <property type="entry name" value="VPA0735-like"/>
    <property type="match status" value="1"/>
</dbReference>
<proteinExistence type="predicted"/>
<dbReference type="AlphaFoldDB" id="A0A1A8XI41"/>
<dbReference type="InterPro" id="IPR037050">
    <property type="entry name" value="DUF1254_sf"/>
</dbReference>
<feature type="signal peptide" evidence="1">
    <location>
        <begin position="1"/>
        <end position="31"/>
    </location>
</feature>
<keyword evidence="5" id="KW-1185">Reference proteome</keyword>
<dbReference type="Pfam" id="PF06742">
    <property type="entry name" value="DUF1214"/>
    <property type="match status" value="1"/>
</dbReference>
<evidence type="ECO:0000313" key="4">
    <source>
        <dbReference type="EMBL" id="SBT04037.1"/>
    </source>
</evidence>
<sequence>MYKSGMYGLAKRLARTVLVALFGLGLGAAQAAGTGSLTTDEARQIAIDAYIYGYSLITTDVTRVQMSNVTKVEEIKAPTGTFFNIKRYPPATFRGVSATNADTLYSVAWLDLSEPQVFSHPEIKDRFFTFELVDLWMIVKNSVGTNTSGSKAMTYLFTGPGWKGSVPAGMTHISFPTRYMVALGRTYAQDTEKDLAKVNALQAQYKVMPLSAYGKPYTFVAGPIDPNPGFSMTEAPQKAIADLGTTGYFNLMTKLMGGAAPAAAEDAPMLARMAKIGIVPGQAFDPSKLDPAVQAALKDVPEEAVRRTTAAWESLGKDVNGWRVTTVGGRYGTDYLLRGAWATRGWPSQLPNVSVYPTTYVDSAGEKLAGANKYTLTFPKGQLPPVNPLAFWSITMYENTPTGLWFYPNPLNKLTVSPRNKLKYNKDGSLTLYFSHASPGKDKEANWLPAPEGLFAPTLRLYWPNTTPPSILDGTWQPPGLVKVH</sequence>
<accession>A0A1A8XI41</accession>
<protein>
    <recommendedName>
        <fullName evidence="6">DUF1254 domain-containing protein</fullName>
    </recommendedName>
</protein>
<evidence type="ECO:0000259" key="3">
    <source>
        <dbReference type="Pfam" id="PF06863"/>
    </source>
</evidence>
<dbReference type="STRING" id="1860102.ACCAA_130024"/>
<dbReference type="PANTHER" id="PTHR36509:SF2">
    <property type="entry name" value="BLL3101 PROTEIN"/>
    <property type="match status" value="1"/>
</dbReference>
<dbReference type="Gene3D" id="2.60.120.600">
    <property type="entry name" value="Domain of unknown function DUF1214, C-terminal domain"/>
    <property type="match status" value="1"/>
</dbReference>
<dbReference type="Pfam" id="PF06863">
    <property type="entry name" value="DUF1254"/>
    <property type="match status" value="1"/>
</dbReference>
<keyword evidence="1" id="KW-0732">Signal</keyword>
<dbReference type="Gene3D" id="2.60.40.1610">
    <property type="entry name" value="Domain of unknown function DUF1254"/>
    <property type="match status" value="1"/>
</dbReference>
<dbReference type="PANTHER" id="PTHR36509">
    <property type="entry name" value="BLL3101 PROTEIN"/>
    <property type="match status" value="1"/>
</dbReference>
<organism evidence="4 5">
    <name type="scientific">Candidatus Accumulibacter aalborgensis</name>
    <dbReference type="NCBI Taxonomy" id="1860102"/>
    <lineage>
        <taxon>Bacteria</taxon>
        <taxon>Pseudomonadati</taxon>
        <taxon>Pseudomonadota</taxon>
        <taxon>Betaproteobacteria</taxon>
        <taxon>Candidatus Accumulibacter</taxon>
    </lineage>
</organism>
<feature type="domain" description="DUF1214" evidence="2">
    <location>
        <begin position="354"/>
        <end position="465"/>
    </location>
</feature>